<accession>A0A6A2ZQH2</accession>
<dbReference type="InterPro" id="IPR045281">
    <property type="entry name" value="CONSTANS-like"/>
</dbReference>
<dbReference type="PANTHER" id="PTHR31319">
    <property type="entry name" value="ZINC FINGER PROTEIN CONSTANS-LIKE 4"/>
    <property type="match status" value="1"/>
</dbReference>
<dbReference type="AlphaFoldDB" id="A0A6A2ZQH2"/>
<feature type="region of interest" description="Disordered" evidence="1">
    <location>
        <begin position="157"/>
        <end position="176"/>
    </location>
</feature>
<reference evidence="2" key="1">
    <citation type="submission" date="2019-09" db="EMBL/GenBank/DDBJ databases">
        <title>Draft genome information of white flower Hibiscus syriacus.</title>
        <authorList>
            <person name="Kim Y.-M."/>
        </authorList>
    </citation>
    <scope>NUCLEOTIDE SEQUENCE [LARGE SCALE GENOMIC DNA]</scope>
    <source>
        <strain evidence="2">YM2019G1</strain>
    </source>
</reference>
<organism evidence="2 3">
    <name type="scientific">Hibiscus syriacus</name>
    <name type="common">Rose of Sharon</name>
    <dbReference type="NCBI Taxonomy" id="106335"/>
    <lineage>
        <taxon>Eukaryota</taxon>
        <taxon>Viridiplantae</taxon>
        <taxon>Streptophyta</taxon>
        <taxon>Embryophyta</taxon>
        <taxon>Tracheophyta</taxon>
        <taxon>Spermatophyta</taxon>
        <taxon>Magnoliopsida</taxon>
        <taxon>eudicotyledons</taxon>
        <taxon>Gunneridae</taxon>
        <taxon>Pentapetalae</taxon>
        <taxon>rosids</taxon>
        <taxon>malvids</taxon>
        <taxon>Malvales</taxon>
        <taxon>Malvaceae</taxon>
        <taxon>Malvoideae</taxon>
        <taxon>Hibiscus</taxon>
    </lineage>
</organism>
<name>A0A6A2ZQH2_HIBSY</name>
<gene>
    <name evidence="2" type="ORF">F3Y22_tig00110819pilonHSYRG00411</name>
</gene>
<dbReference type="Proteomes" id="UP000436088">
    <property type="component" value="Unassembled WGS sequence"/>
</dbReference>
<evidence type="ECO:0000313" key="3">
    <source>
        <dbReference type="Proteomes" id="UP000436088"/>
    </source>
</evidence>
<sequence length="176" mass="19922">MYGQPTFSSSSEFLCDLLTYPHVMSSPLSPLSQLTVSNSATEVVQSSSSGSYSSPSSLASCCTQRPLQRNELRCRFASSLNDFIDSGSGPVRRVFSTGDLHQVQQCGRRAESQLSESNAIIEGMSRACRYSPQEKRERIQRYRTKRNHRNFNKKIKEKIGRQQATHPRAVHKKYRN</sequence>
<keyword evidence="3" id="KW-1185">Reference proteome</keyword>
<evidence type="ECO:0000313" key="2">
    <source>
        <dbReference type="EMBL" id="KAE8693135.1"/>
    </source>
</evidence>
<protein>
    <submittedName>
        <fullName evidence="2">Histone H4-like</fullName>
    </submittedName>
</protein>
<evidence type="ECO:0000256" key="1">
    <source>
        <dbReference type="SAM" id="MobiDB-lite"/>
    </source>
</evidence>
<dbReference type="GO" id="GO:0005634">
    <property type="term" value="C:nucleus"/>
    <property type="evidence" value="ECO:0007669"/>
    <property type="project" value="TreeGrafter"/>
</dbReference>
<comment type="caution">
    <text evidence="2">The sequence shown here is derived from an EMBL/GenBank/DDBJ whole genome shotgun (WGS) entry which is preliminary data.</text>
</comment>
<dbReference type="PANTHER" id="PTHR31319:SF114">
    <property type="entry name" value="OS12G0262400 PROTEIN"/>
    <property type="match status" value="1"/>
</dbReference>
<dbReference type="GO" id="GO:0009909">
    <property type="term" value="P:regulation of flower development"/>
    <property type="evidence" value="ECO:0007669"/>
    <property type="project" value="InterPro"/>
</dbReference>
<dbReference type="EMBL" id="VEPZ02001124">
    <property type="protein sequence ID" value="KAE8693135.1"/>
    <property type="molecule type" value="Genomic_DNA"/>
</dbReference>
<dbReference type="GO" id="GO:0003700">
    <property type="term" value="F:DNA-binding transcription factor activity"/>
    <property type="evidence" value="ECO:0007669"/>
    <property type="project" value="TreeGrafter"/>
</dbReference>
<proteinExistence type="predicted"/>